<dbReference type="PANTHER" id="PTHR23520">
    <property type="entry name" value="TRANSPORTER, PUTATIVE (AFU_ORTHOLOGUE AFUA_3G04000)-RELATED"/>
    <property type="match status" value="1"/>
</dbReference>
<dbReference type="PROSITE" id="PS50850">
    <property type="entry name" value="MFS"/>
    <property type="match status" value="1"/>
</dbReference>
<dbReference type="Gene3D" id="1.20.1250.20">
    <property type="entry name" value="MFS general substrate transporter like domains"/>
    <property type="match status" value="2"/>
</dbReference>
<dbReference type="eggNOG" id="COG2814">
    <property type="taxonomic scope" value="Bacteria"/>
</dbReference>
<name>B9KZG6_THERP</name>
<dbReference type="InterPro" id="IPR011701">
    <property type="entry name" value="MFS"/>
</dbReference>
<feature type="transmembrane region" description="Helical" evidence="4">
    <location>
        <begin position="388"/>
        <end position="407"/>
    </location>
</feature>
<feature type="domain" description="Major facilitator superfamily (MFS) profile" evidence="5">
    <location>
        <begin position="6"/>
        <end position="413"/>
    </location>
</feature>
<evidence type="ECO:0000256" key="1">
    <source>
        <dbReference type="ARBA" id="ARBA00022692"/>
    </source>
</evidence>
<keyword evidence="3 4" id="KW-0472">Membrane</keyword>
<keyword evidence="7" id="KW-1185">Reference proteome</keyword>
<feature type="transmembrane region" description="Helical" evidence="4">
    <location>
        <begin position="55"/>
        <end position="75"/>
    </location>
</feature>
<keyword evidence="1 4" id="KW-0812">Transmembrane</keyword>
<feature type="transmembrane region" description="Helical" evidence="4">
    <location>
        <begin position="296"/>
        <end position="316"/>
    </location>
</feature>
<dbReference type="PANTHER" id="PTHR23520:SF5">
    <property type="entry name" value="TRANSPORTER, PUTATIVE (AFU_ORTHOLOGUE AFUA_3G04000)-RELATED"/>
    <property type="match status" value="1"/>
</dbReference>
<gene>
    <name evidence="6" type="ordered locus">trd_0886</name>
</gene>
<sequence length="430" mass="45517">MPIVRSLVQYARGLLHLPRDIQLFFFYALFSNVAIGAFALLYNLYLLQIGFREDFIGLVNAVSTASLALSALSLGKLLQQRGAWWCLTFGTASYIVASTLLALMTNPGAILACALLQGLATTFLFVPLMPFVIDHAPREQRPTVAAVALSLTSISATIGNLLAGWSPTWFGLAFGLPVPGVLSFRLGLVSSILVCGVALVPLALMRAPRRRVSSTSDTAAGPAAEGLSSKQIRVYLFTFVVAGGLLSLGNGAVVPFYNVYLNGLGLSAETIGIVFAAASLIGAVFGLLGPAIAQRLGPLAAVTVLRLLPVFFYTPLTVVQSIPFAISAHIVRMISISMAWPIDSMLIAETLPPAARAHAFSLRSAAWNIGFAGASFVAGRIIVQAGYAPAFVAYCAFCTLAVAYFSLRFRHHPAAHAQVGSGLSMSQRPR</sequence>
<dbReference type="STRING" id="309801.trd_0886"/>
<dbReference type="SUPFAM" id="SSF103473">
    <property type="entry name" value="MFS general substrate transporter"/>
    <property type="match status" value="1"/>
</dbReference>
<evidence type="ECO:0000313" key="7">
    <source>
        <dbReference type="Proteomes" id="UP000000447"/>
    </source>
</evidence>
<feature type="transmembrane region" description="Helical" evidence="4">
    <location>
        <begin position="270"/>
        <end position="289"/>
    </location>
</feature>
<dbReference type="InterPro" id="IPR036259">
    <property type="entry name" value="MFS_trans_sf"/>
</dbReference>
<feature type="transmembrane region" description="Helical" evidence="4">
    <location>
        <begin position="82"/>
        <end position="103"/>
    </location>
</feature>
<accession>B9KZG6</accession>
<feature type="transmembrane region" description="Helical" evidence="4">
    <location>
        <begin position="144"/>
        <end position="163"/>
    </location>
</feature>
<evidence type="ECO:0000256" key="2">
    <source>
        <dbReference type="ARBA" id="ARBA00022989"/>
    </source>
</evidence>
<evidence type="ECO:0000256" key="3">
    <source>
        <dbReference type="ARBA" id="ARBA00023136"/>
    </source>
</evidence>
<feature type="transmembrane region" description="Helical" evidence="4">
    <location>
        <begin position="183"/>
        <end position="204"/>
    </location>
</feature>
<keyword evidence="2 4" id="KW-1133">Transmembrane helix</keyword>
<dbReference type="KEGG" id="tro:trd_0886"/>
<dbReference type="HOGENOM" id="CLU_025894_0_0_0"/>
<evidence type="ECO:0000259" key="5">
    <source>
        <dbReference type="PROSITE" id="PS50850"/>
    </source>
</evidence>
<feature type="transmembrane region" description="Helical" evidence="4">
    <location>
        <begin position="109"/>
        <end position="132"/>
    </location>
</feature>
<organism evidence="6 7">
    <name type="scientific">Thermomicrobium roseum (strain ATCC 27502 / DSM 5159 / P-2)</name>
    <dbReference type="NCBI Taxonomy" id="309801"/>
    <lineage>
        <taxon>Bacteria</taxon>
        <taxon>Pseudomonadati</taxon>
        <taxon>Thermomicrobiota</taxon>
        <taxon>Thermomicrobia</taxon>
        <taxon>Thermomicrobiales</taxon>
        <taxon>Thermomicrobiaceae</taxon>
        <taxon>Thermomicrobium</taxon>
    </lineage>
</organism>
<feature type="transmembrane region" description="Helical" evidence="4">
    <location>
        <begin position="234"/>
        <end position="258"/>
    </location>
</feature>
<proteinExistence type="predicted"/>
<evidence type="ECO:0000256" key="4">
    <source>
        <dbReference type="SAM" id="Phobius"/>
    </source>
</evidence>
<dbReference type="InterPro" id="IPR020846">
    <property type="entry name" value="MFS_dom"/>
</dbReference>
<feature type="transmembrane region" description="Helical" evidence="4">
    <location>
        <begin position="21"/>
        <end position="43"/>
    </location>
</feature>
<dbReference type="Pfam" id="PF07690">
    <property type="entry name" value="MFS_1"/>
    <property type="match status" value="1"/>
</dbReference>
<dbReference type="EMBL" id="CP001275">
    <property type="protein sequence ID" value="ACM04740.1"/>
    <property type="molecule type" value="Genomic_DNA"/>
</dbReference>
<dbReference type="GO" id="GO:0022857">
    <property type="term" value="F:transmembrane transporter activity"/>
    <property type="evidence" value="ECO:0007669"/>
    <property type="project" value="InterPro"/>
</dbReference>
<evidence type="ECO:0000313" key="6">
    <source>
        <dbReference type="EMBL" id="ACM04740.1"/>
    </source>
</evidence>
<dbReference type="Proteomes" id="UP000000447">
    <property type="component" value="Chromosome"/>
</dbReference>
<dbReference type="RefSeq" id="WP_012642265.1">
    <property type="nucleotide sequence ID" value="NC_011959.1"/>
</dbReference>
<protein>
    <submittedName>
        <fullName evidence="6">Transporter, major facilitator family</fullName>
    </submittedName>
</protein>
<reference evidence="6 7" key="1">
    <citation type="journal article" date="2009" name="PLoS ONE">
        <title>Complete genome sequence of the aerobic CO-oxidizing thermophile Thermomicrobium roseum.</title>
        <authorList>
            <person name="Wu D."/>
            <person name="Raymond J."/>
            <person name="Wu M."/>
            <person name="Chatterji S."/>
            <person name="Ren Q."/>
            <person name="Graham J.E."/>
            <person name="Bryant D.A."/>
            <person name="Robb F."/>
            <person name="Colman A."/>
            <person name="Tallon L.J."/>
            <person name="Badger J.H."/>
            <person name="Madupu R."/>
            <person name="Ward N.L."/>
            <person name="Eisen J.A."/>
        </authorList>
    </citation>
    <scope>NUCLEOTIDE SEQUENCE [LARGE SCALE GENOMIC DNA]</scope>
    <source>
        <strain evidence="7">ATCC 27502 / DSM 5159 / P-2</strain>
    </source>
</reference>
<dbReference type="AlphaFoldDB" id="B9KZG6"/>